<reference evidence="8" key="1">
    <citation type="submission" date="2016-01" db="EMBL/GenBank/DDBJ databases">
        <authorList>
            <person name="Mitreva M."/>
            <person name="Pepin K.H."/>
            <person name="Mihindukulasuriya K.A."/>
            <person name="Fulton R."/>
            <person name="Fronick C."/>
            <person name="O'Laughlin M."/>
            <person name="Miner T."/>
            <person name="Herter B."/>
            <person name="Rosa B.A."/>
            <person name="Cordes M."/>
            <person name="Tomlinson C."/>
            <person name="Wollam A."/>
            <person name="Palsikar V.B."/>
            <person name="Mardis E.R."/>
            <person name="Wilson R.K."/>
        </authorList>
    </citation>
    <scope>NUCLEOTIDE SEQUENCE [LARGE SCALE GENOMIC DNA]</scope>
    <source>
        <strain evidence="8">MJR7757B</strain>
    </source>
</reference>
<keyword evidence="8" id="KW-1185">Reference proteome</keyword>
<feature type="domain" description="Haemolysin activator HlyB C-terminal" evidence="5">
    <location>
        <begin position="152"/>
        <end position="459"/>
    </location>
</feature>
<keyword evidence="1" id="KW-1134">Transmembrane beta strand</keyword>
<dbReference type="EMBL" id="LRPY01000035">
    <property type="protein sequence ID" value="KXA24974.1"/>
    <property type="molecule type" value="Genomic_DNA"/>
</dbReference>
<keyword evidence="4" id="KW-0732">Signal</keyword>
<keyword evidence="1" id="KW-0472">Membrane</keyword>
<dbReference type="PANTHER" id="PTHR34597">
    <property type="entry name" value="SLR1661 PROTEIN"/>
    <property type="match status" value="1"/>
</dbReference>
<keyword evidence="2" id="KW-0812">Transmembrane</keyword>
<name>A0A133P8Q3_FUSNU</name>
<dbReference type="Gene3D" id="2.40.160.50">
    <property type="entry name" value="membrane protein fhac: a member of the omp85/tpsb transporter family"/>
    <property type="match status" value="1"/>
</dbReference>
<proteinExistence type="predicted"/>
<dbReference type="AlphaFoldDB" id="A0A133P8Q3"/>
<dbReference type="Proteomes" id="UP000070401">
    <property type="component" value="Unassembled WGS sequence"/>
</dbReference>
<evidence type="ECO:0000256" key="3">
    <source>
        <dbReference type="ARBA" id="ARBA00023237"/>
    </source>
</evidence>
<dbReference type="GO" id="GO:0098046">
    <property type="term" value="C:type V protein secretion system complex"/>
    <property type="evidence" value="ECO:0007669"/>
    <property type="project" value="TreeGrafter"/>
</dbReference>
<protein>
    <submittedName>
        <fullName evidence="7">Hemolysin secretion/activation protein, ShlB/FhaC/HecB family</fullName>
    </submittedName>
</protein>
<feature type="chain" id="PRO_5007458186" evidence="4">
    <location>
        <begin position="22"/>
        <end position="495"/>
    </location>
</feature>
<dbReference type="InterPro" id="IPR005565">
    <property type="entry name" value="Hemolysn_activator_HlyB_C"/>
</dbReference>
<dbReference type="InterPro" id="IPR013686">
    <property type="entry name" value="Polypept-transport_assoc_ShlB"/>
</dbReference>
<dbReference type="Pfam" id="PF03865">
    <property type="entry name" value="ShlB"/>
    <property type="match status" value="1"/>
</dbReference>
<evidence type="ECO:0000259" key="5">
    <source>
        <dbReference type="Pfam" id="PF03865"/>
    </source>
</evidence>
<sequence length="495" mass="57669">MKVNFLKIIVLFCAISNYCFADYFSEIYIENDKNPSRNIKLLLQSYKNRDLNEKELNNLFDELRETYEKNGNIISSITISSYNEKNKTLFLKVGKGHVNKIITDKNYSLALPFSENDVLDMKVVDQLVENLKTGLSEPKVGIVPSNRENYYDVIIQTERKKSLIGGIALDNNNYKDYGRENLYFNLGRDDILSSGDFLSFYLKERLTKHRKDNKERLYTISYSIPVKNWKINYTFSREEVKNKIQLRNYKTNKIENIHNLELSKLLYRNMSTKLDIFFGFRLKDTKNYFNDIKLDVSSKRHNRIVLGTKLLHYVENGVLYVEPNIEKGVALLGGEGNKNNSKTEFPFDKEFVKYNLSIYFSKNFYPTNYGYFNYTTNIYGSYSSDHLLDANKFEMGGVDSIRGFKENTIKGDTGFYISNTLTFEKELFSPFIGLDFGLSRDYYRDESDKLLGAAVGVKFVKNNVTASLTFSKALKYAKDMPKENYPIYFKVSYSF</sequence>
<evidence type="ECO:0000313" key="7">
    <source>
        <dbReference type="EMBL" id="KXA24974.1"/>
    </source>
</evidence>
<feature type="domain" description="Polypeptide-transport-associated ShlB-type" evidence="6">
    <location>
        <begin position="33"/>
        <end position="96"/>
    </location>
</feature>
<organism evidence="7 8">
    <name type="scientific">Fusobacterium nucleatum</name>
    <dbReference type="NCBI Taxonomy" id="851"/>
    <lineage>
        <taxon>Bacteria</taxon>
        <taxon>Fusobacteriati</taxon>
        <taxon>Fusobacteriota</taxon>
        <taxon>Fusobacteriia</taxon>
        <taxon>Fusobacteriales</taxon>
        <taxon>Fusobacteriaceae</taxon>
        <taxon>Fusobacterium</taxon>
    </lineage>
</organism>
<dbReference type="GO" id="GO:0046819">
    <property type="term" value="P:protein secretion by the type V secretion system"/>
    <property type="evidence" value="ECO:0007669"/>
    <property type="project" value="TreeGrafter"/>
</dbReference>
<keyword evidence="3" id="KW-0998">Cell outer membrane</keyword>
<accession>A0A133P8Q3</accession>
<dbReference type="InterPro" id="IPR051544">
    <property type="entry name" value="TPS_OM_transporter"/>
</dbReference>
<evidence type="ECO:0000313" key="8">
    <source>
        <dbReference type="Proteomes" id="UP000070401"/>
    </source>
</evidence>
<feature type="signal peptide" evidence="4">
    <location>
        <begin position="1"/>
        <end position="21"/>
    </location>
</feature>
<dbReference type="PANTHER" id="PTHR34597:SF3">
    <property type="entry name" value="OUTER MEMBRANE TRANSPORTER CDIB"/>
    <property type="match status" value="1"/>
</dbReference>
<gene>
    <name evidence="7" type="ORF">HMPREF3221_00371</name>
</gene>
<dbReference type="RefSeq" id="WP_060797960.1">
    <property type="nucleotide sequence ID" value="NZ_KQ956633.1"/>
</dbReference>
<dbReference type="PIRSF" id="PIRSF029745">
    <property type="entry name" value="FhaC"/>
    <property type="match status" value="1"/>
</dbReference>
<dbReference type="GO" id="GO:0008320">
    <property type="term" value="F:protein transmembrane transporter activity"/>
    <property type="evidence" value="ECO:0007669"/>
    <property type="project" value="TreeGrafter"/>
</dbReference>
<evidence type="ECO:0000256" key="4">
    <source>
        <dbReference type="SAM" id="SignalP"/>
    </source>
</evidence>
<evidence type="ECO:0000259" key="6">
    <source>
        <dbReference type="Pfam" id="PF08479"/>
    </source>
</evidence>
<evidence type="ECO:0000256" key="1">
    <source>
        <dbReference type="ARBA" id="ARBA00022452"/>
    </source>
</evidence>
<dbReference type="InterPro" id="IPR027282">
    <property type="entry name" value="TPS"/>
</dbReference>
<evidence type="ECO:0000256" key="2">
    <source>
        <dbReference type="ARBA" id="ARBA00022692"/>
    </source>
</evidence>
<dbReference type="Pfam" id="PF08479">
    <property type="entry name" value="POTRA_2"/>
    <property type="match status" value="1"/>
</dbReference>
<dbReference type="Gene3D" id="3.10.20.310">
    <property type="entry name" value="membrane protein fhac"/>
    <property type="match status" value="1"/>
</dbReference>
<comment type="caution">
    <text evidence="7">The sequence shown here is derived from an EMBL/GenBank/DDBJ whole genome shotgun (WGS) entry which is preliminary data.</text>
</comment>
<dbReference type="PATRIC" id="fig|851.8.peg.372"/>